<keyword evidence="17" id="KW-1133">Transmembrane helix</keyword>
<dbReference type="InterPro" id="IPR036890">
    <property type="entry name" value="HATPase_C_sf"/>
</dbReference>
<evidence type="ECO:0000256" key="9">
    <source>
        <dbReference type="ARBA" id="ARBA00022840"/>
    </source>
</evidence>
<evidence type="ECO:0000256" key="11">
    <source>
        <dbReference type="ARBA" id="ARBA00024867"/>
    </source>
</evidence>
<dbReference type="SUPFAM" id="SSF55785">
    <property type="entry name" value="PYP-like sensor domain (PAS domain)"/>
    <property type="match status" value="1"/>
</dbReference>
<dbReference type="EC" id="2.7.13.3" evidence="3"/>
<evidence type="ECO:0000256" key="7">
    <source>
        <dbReference type="ARBA" id="ARBA00022741"/>
    </source>
</evidence>
<evidence type="ECO:0000256" key="1">
    <source>
        <dbReference type="ARBA" id="ARBA00000085"/>
    </source>
</evidence>
<dbReference type="Gene3D" id="3.30.565.10">
    <property type="entry name" value="Histidine kinase-like ATPase, C-terminal domain"/>
    <property type="match status" value="1"/>
</dbReference>
<dbReference type="PROSITE" id="PS50109">
    <property type="entry name" value="HIS_KIN"/>
    <property type="match status" value="1"/>
</dbReference>
<dbReference type="PRINTS" id="PR00344">
    <property type="entry name" value="BCTRLSENSOR"/>
</dbReference>
<proteinExistence type="inferred from homology"/>
<dbReference type="SMART" id="SM00448">
    <property type="entry name" value="REC"/>
    <property type="match status" value="1"/>
</dbReference>
<keyword evidence="7" id="KW-0547">Nucleotide-binding</keyword>
<dbReference type="Proteomes" id="UP000294813">
    <property type="component" value="Unassembled WGS sequence"/>
</dbReference>
<dbReference type="Gene3D" id="3.30.450.20">
    <property type="entry name" value="PAS domain"/>
    <property type="match status" value="1"/>
</dbReference>
<dbReference type="InterPro" id="IPR004358">
    <property type="entry name" value="Sig_transdc_His_kin-like_C"/>
</dbReference>
<evidence type="ECO:0000256" key="5">
    <source>
        <dbReference type="ARBA" id="ARBA00022553"/>
    </source>
</evidence>
<dbReference type="Gene3D" id="3.40.50.2300">
    <property type="match status" value="1"/>
</dbReference>
<dbReference type="InterPro" id="IPR001789">
    <property type="entry name" value="Sig_transdc_resp-reg_receiver"/>
</dbReference>
<evidence type="ECO:0000256" key="14">
    <source>
        <dbReference type="ARBA" id="ARBA00074306"/>
    </source>
</evidence>
<gene>
    <name evidence="21" type="ORF">EDD73_1222</name>
</gene>
<dbReference type="InterPro" id="IPR036641">
    <property type="entry name" value="HPT_dom_sf"/>
</dbReference>
<dbReference type="FunFam" id="3.30.565.10:FF:000010">
    <property type="entry name" value="Sensor histidine kinase RcsC"/>
    <property type="match status" value="1"/>
</dbReference>
<evidence type="ECO:0000256" key="15">
    <source>
        <dbReference type="PROSITE-ProRule" id="PRU00110"/>
    </source>
</evidence>
<feature type="transmembrane region" description="Helical" evidence="17">
    <location>
        <begin position="182"/>
        <end position="200"/>
    </location>
</feature>
<evidence type="ECO:0000256" key="13">
    <source>
        <dbReference type="ARBA" id="ARBA00068150"/>
    </source>
</evidence>
<comment type="subunit">
    <text evidence="12">At low DSF concentrations, interacts with RpfF.</text>
</comment>
<dbReference type="InterPro" id="IPR003594">
    <property type="entry name" value="HATPase_dom"/>
</dbReference>
<dbReference type="Pfam" id="PF16927">
    <property type="entry name" value="HisKA_7TM"/>
    <property type="match status" value="1"/>
</dbReference>
<dbReference type="InterPro" id="IPR005467">
    <property type="entry name" value="His_kinase_dom"/>
</dbReference>
<sequence length="869" mass="96095">MDIPTVIMFKNIALLSSASAFLLAVCAYVYMQNNPCIKAYVGLNIATGLYAFGYAFELTSSSIEEALFWLRIEYAAIPVISAFWLIMVLYYCQAKQFLNRKTLLGLFIMPLLTYLVFYTNEWHHLYYTTLPAGIEHFPPVVMTLPGPWFWINIGYIYLCFFTGIVLLIRLRNQVAPHYRRRIAYLIASVLLPLFGDVIYITGNSPMGLDLAPILFCLTGMMQLAALFHGGFFNFAVAHENIFENIRDGVIILDDRDGIVNYNPMAASFLPCMHSSAIGENVTTVLADYPALVEQINLSIMEQEIAVTQESKTYVLSTRLSPVINHGRQVGKVILISDMTKKKHAVHKAEAANRAKSDFLAVMSHEIRTPMNGIIGMNSLMLETKLTPEQQEYAALIHESANVLLNVINDILDFSKVESGKLELEQIHFNLHSVVNGVANLLTSTATQKGLTLSVAISPEIDQVLQGDPTRLRQILFNLVGNAIKFTSTGQVTIRADFKSRRDHILWINFAVIDTGIGIPSDLLKHLFTPFIQADTSTSRLFGGTGLGLAISKKLVHLMGGDIGVTSEIGKGSTFWFSLPFSIVAPARHEPATPTEPKVIAAAPLPPPPEHFTGTVLLVEDNVVNQKLAQVLLQKIGLTVHTVDNGLEAVEARWDFAYDLIFMDCQMPELDGFQTTQIIRDAEIGLGQRVPIIAMTALAMQGDRERCLEAGMDDYLSKPLHRGELITVLQRWLVKDPTAVTGSAPLGSTDPASMDATILTTSVLAELADLAGDDDPLFLGTLITSYIQESRSLMKKLGDAVQQNNPQMIEQSSHALKSCSAGIGAINFSKYCHQLEYAGRTNRLDDTDRLFAQLQQSHEQVIIALQQLLE</sequence>
<dbReference type="CDD" id="cd17546">
    <property type="entry name" value="REC_hyHK_CKI1_RcsC-like"/>
    <property type="match status" value="1"/>
</dbReference>
<dbReference type="EMBL" id="SLXT01000022">
    <property type="protein sequence ID" value="TCP62432.1"/>
    <property type="molecule type" value="Genomic_DNA"/>
</dbReference>
<dbReference type="GO" id="GO:0005524">
    <property type="term" value="F:ATP binding"/>
    <property type="evidence" value="ECO:0007669"/>
    <property type="project" value="UniProtKB-KW"/>
</dbReference>
<dbReference type="InterPro" id="IPR008207">
    <property type="entry name" value="Sig_transdc_His_kin_Hpt_dom"/>
</dbReference>
<feature type="transmembrane region" description="Helical" evidence="17">
    <location>
        <begin position="103"/>
        <end position="120"/>
    </location>
</feature>
<feature type="transmembrane region" description="Helical" evidence="17">
    <location>
        <begin position="212"/>
        <end position="236"/>
    </location>
</feature>
<feature type="domain" description="Response regulatory" evidence="19">
    <location>
        <begin position="614"/>
        <end position="732"/>
    </location>
</feature>
<feature type="modified residue" description="4-aspartylphosphate" evidence="16">
    <location>
        <position position="663"/>
    </location>
</feature>
<dbReference type="PANTHER" id="PTHR45339">
    <property type="entry name" value="HYBRID SIGNAL TRANSDUCTION HISTIDINE KINASE J"/>
    <property type="match status" value="1"/>
</dbReference>
<comment type="similarity">
    <text evidence="2">In the N-terminal section; belongs to the phytochrome family.</text>
</comment>
<evidence type="ECO:0000259" key="20">
    <source>
        <dbReference type="PROSITE" id="PS50894"/>
    </source>
</evidence>
<dbReference type="PROSITE" id="PS50894">
    <property type="entry name" value="HPT"/>
    <property type="match status" value="1"/>
</dbReference>
<evidence type="ECO:0000259" key="19">
    <source>
        <dbReference type="PROSITE" id="PS50110"/>
    </source>
</evidence>
<dbReference type="SUPFAM" id="SSF55874">
    <property type="entry name" value="ATPase domain of HSP90 chaperone/DNA topoisomerase II/histidine kinase"/>
    <property type="match status" value="1"/>
</dbReference>
<dbReference type="OrthoDB" id="9811620at2"/>
<dbReference type="InterPro" id="IPR036097">
    <property type="entry name" value="HisK_dim/P_sf"/>
</dbReference>
<evidence type="ECO:0000256" key="12">
    <source>
        <dbReference type="ARBA" id="ARBA00064003"/>
    </source>
</evidence>
<accession>A0A4R2RFN7</accession>
<keyword evidence="17" id="KW-0812">Transmembrane</keyword>
<comment type="caution">
    <text evidence="21">The sequence shown here is derived from an EMBL/GenBank/DDBJ whole genome shotgun (WGS) entry which is preliminary data.</text>
</comment>
<evidence type="ECO:0000256" key="17">
    <source>
        <dbReference type="SAM" id="Phobius"/>
    </source>
</evidence>
<keyword evidence="9" id="KW-0067">ATP-binding</keyword>
<feature type="transmembrane region" description="Helical" evidence="17">
    <location>
        <begin position="148"/>
        <end position="170"/>
    </location>
</feature>
<feature type="transmembrane region" description="Helical" evidence="17">
    <location>
        <begin position="68"/>
        <end position="91"/>
    </location>
</feature>
<feature type="domain" description="Histidine kinase" evidence="18">
    <location>
        <begin position="361"/>
        <end position="582"/>
    </location>
</feature>
<dbReference type="InterPro" id="IPR003661">
    <property type="entry name" value="HisK_dim/P_dom"/>
</dbReference>
<dbReference type="InterPro" id="IPR011006">
    <property type="entry name" value="CheY-like_superfamily"/>
</dbReference>
<dbReference type="SUPFAM" id="SSF47226">
    <property type="entry name" value="Histidine-containing phosphotransfer domain, HPT domain"/>
    <property type="match status" value="1"/>
</dbReference>
<dbReference type="SUPFAM" id="SSF47384">
    <property type="entry name" value="Homodimeric domain of signal transducing histidine kinase"/>
    <property type="match status" value="1"/>
</dbReference>
<dbReference type="CDD" id="cd16922">
    <property type="entry name" value="HATPase_EvgS-ArcB-TorS-like"/>
    <property type="match status" value="1"/>
</dbReference>
<dbReference type="Gene3D" id="1.20.120.160">
    <property type="entry name" value="HPT domain"/>
    <property type="match status" value="1"/>
</dbReference>
<dbReference type="PANTHER" id="PTHR45339:SF5">
    <property type="entry name" value="HISTIDINE KINASE"/>
    <property type="match status" value="1"/>
</dbReference>
<protein>
    <recommendedName>
        <fullName evidence="14">Circadian input-output histidine kinase CikA</fullName>
        <ecNumber evidence="3">2.7.13.3</ecNumber>
    </recommendedName>
    <alternativeName>
        <fullName evidence="13">Sensory/regulatory protein RpfC</fullName>
    </alternativeName>
    <alternativeName>
        <fullName evidence="4">Stage 0 sporulation protein A homolog</fullName>
    </alternativeName>
</protein>
<evidence type="ECO:0000259" key="18">
    <source>
        <dbReference type="PROSITE" id="PS50109"/>
    </source>
</evidence>
<dbReference type="CDD" id="cd00082">
    <property type="entry name" value="HisKA"/>
    <property type="match status" value="1"/>
</dbReference>
<dbReference type="Gene3D" id="1.10.287.130">
    <property type="match status" value="1"/>
</dbReference>
<dbReference type="Pfam" id="PF00072">
    <property type="entry name" value="Response_reg"/>
    <property type="match status" value="1"/>
</dbReference>
<dbReference type="PROSITE" id="PS50110">
    <property type="entry name" value="RESPONSE_REGULATORY"/>
    <property type="match status" value="1"/>
</dbReference>
<feature type="transmembrane region" description="Helical" evidence="17">
    <location>
        <begin position="12"/>
        <end position="30"/>
    </location>
</feature>
<dbReference type="GO" id="GO:0000155">
    <property type="term" value="F:phosphorelay sensor kinase activity"/>
    <property type="evidence" value="ECO:0007669"/>
    <property type="project" value="InterPro"/>
</dbReference>
<dbReference type="SUPFAM" id="SSF52172">
    <property type="entry name" value="CheY-like"/>
    <property type="match status" value="1"/>
</dbReference>
<keyword evidence="17" id="KW-0472">Membrane</keyword>
<evidence type="ECO:0000256" key="16">
    <source>
        <dbReference type="PROSITE-ProRule" id="PRU00169"/>
    </source>
</evidence>
<evidence type="ECO:0000256" key="6">
    <source>
        <dbReference type="ARBA" id="ARBA00022679"/>
    </source>
</evidence>
<dbReference type="Pfam" id="PF02518">
    <property type="entry name" value="HATPase_c"/>
    <property type="match status" value="1"/>
</dbReference>
<evidence type="ECO:0000256" key="2">
    <source>
        <dbReference type="ARBA" id="ARBA00006402"/>
    </source>
</evidence>
<keyword evidence="6" id="KW-0808">Transferase</keyword>
<keyword evidence="8 21" id="KW-0418">Kinase</keyword>
<comment type="catalytic activity">
    <reaction evidence="1">
        <text>ATP + protein L-histidine = ADP + protein N-phospho-L-histidine.</text>
        <dbReference type="EC" id="2.7.13.3"/>
    </reaction>
</comment>
<dbReference type="Pfam" id="PF01627">
    <property type="entry name" value="Hpt"/>
    <property type="match status" value="1"/>
</dbReference>
<evidence type="ECO:0000256" key="3">
    <source>
        <dbReference type="ARBA" id="ARBA00012438"/>
    </source>
</evidence>
<dbReference type="RefSeq" id="WP_131919901.1">
    <property type="nucleotide sequence ID" value="NZ_JAOQNU010000021.1"/>
</dbReference>
<keyword evidence="22" id="KW-1185">Reference proteome</keyword>
<feature type="modified residue" description="Phosphohistidine" evidence="15">
    <location>
        <position position="813"/>
    </location>
</feature>
<dbReference type="Pfam" id="PF00512">
    <property type="entry name" value="HisKA"/>
    <property type="match status" value="1"/>
</dbReference>
<feature type="transmembrane region" description="Helical" evidence="17">
    <location>
        <begin position="37"/>
        <end position="56"/>
    </location>
</feature>
<comment type="function">
    <text evidence="11">May play the central regulatory role in sporulation. It may be an element of the effector pathway responsible for the activation of sporulation genes in response to nutritional stress. Spo0A may act in concert with spo0H (a sigma factor) to control the expression of some genes that are critical to the sporulation process.</text>
</comment>
<dbReference type="FunFam" id="1.10.287.130:FF:000002">
    <property type="entry name" value="Two-component osmosensing histidine kinase"/>
    <property type="match status" value="1"/>
</dbReference>
<evidence type="ECO:0000313" key="22">
    <source>
        <dbReference type="Proteomes" id="UP000294813"/>
    </source>
</evidence>
<reference evidence="21 22" key="1">
    <citation type="submission" date="2019-03" db="EMBL/GenBank/DDBJ databases">
        <title>Genomic Encyclopedia of Type Strains, Phase IV (KMG-IV): sequencing the most valuable type-strain genomes for metagenomic binning, comparative biology and taxonomic classification.</title>
        <authorList>
            <person name="Goeker M."/>
        </authorList>
    </citation>
    <scope>NUCLEOTIDE SEQUENCE [LARGE SCALE GENOMIC DNA]</scope>
    <source>
        <strain evidence="21 22">DSM 11170</strain>
    </source>
</reference>
<organism evidence="21 22">
    <name type="scientific">Heliophilum fasciatum</name>
    <dbReference type="NCBI Taxonomy" id="35700"/>
    <lineage>
        <taxon>Bacteria</taxon>
        <taxon>Bacillati</taxon>
        <taxon>Bacillota</taxon>
        <taxon>Clostridia</taxon>
        <taxon>Eubacteriales</taxon>
        <taxon>Heliobacteriaceae</taxon>
        <taxon>Heliophilum</taxon>
    </lineage>
</organism>
<dbReference type="InterPro" id="IPR035965">
    <property type="entry name" value="PAS-like_dom_sf"/>
</dbReference>
<evidence type="ECO:0000256" key="8">
    <source>
        <dbReference type="ARBA" id="ARBA00022777"/>
    </source>
</evidence>
<evidence type="ECO:0000256" key="4">
    <source>
        <dbReference type="ARBA" id="ARBA00018672"/>
    </source>
</evidence>
<dbReference type="AlphaFoldDB" id="A0A4R2RFN7"/>
<keyword evidence="10" id="KW-0902">Two-component regulatory system</keyword>
<dbReference type="GO" id="GO:0005886">
    <property type="term" value="C:plasma membrane"/>
    <property type="evidence" value="ECO:0007669"/>
    <property type="project" value="UniProtKB-SubCell"/>
</dbReference>
<keyword evidence="5 16" id="KW-0597">Phosphoprotein</keyword>
<name>A0A4R2RFN7_9FIRM</name>
<dbReference type="InterPro" id="IPR031621">
    <property type="entry name" value="HisKA_7TM"/>
</dbReference>
<evidence type="ECO:0000313" key="21">
    <source>
        <dbReference type="EMBL" id="TCP62432.1"/>
    </source>
</evidence>
<feature type="domain" description="HPt" evidence="20">
    <location>
        <begin position="774"/>
        <end position="869"/>
    </location>
</feature>
<dbReference type="SMART" id="SM00387">
    <property type="entry name" value="HATPase_c"/>
    <property type="match status" value="1"/>
</dbReference>
<dbReference type="SMART" id="SM00388">
    <property type="entry name" value="HisKA"/>
    <property type="match status" value="1"/>
</dbReference>
<evidence type="ECO:0000256" key="10">
    <source>
        <dbReference type="ARBA" id="ARBA00023012"/>
    </source>
</evidence>